<keyword evidence="4 12" id="KW-0894">Sodium channel</keyword>
<dbReference type="InterPro" id="IPR001873">
    <property type="entry name" value="ENaC"/>
</dbReference>
<keyword evidence="5 12" id="KW-0812">Transmembrane</keyword>
<evidence type="ECO:0000256" key="13">
    <source>
        <dbReference type="SAM" id="Phobius"/>
    </source>
</evidence>
<evidence type="ECO:0000256" key="2">
    <source>
        <dbReference type="ARBA" id="ARBA00007193"/>
    </source>
</evidence>
<dbReference type="EMBL" id="BMAV01007172">
    <property type="protein sequence ID" value="GFY49803.1"/>
    <property type="molecule type" value="Genomic_DNA"/>
</dbReference>
<keyword evidence="7" id="KW-0915">Sodium</keyword>
<evidence type="ECO:0000256" key="1">
    <source>
        <dbReference type="ARBA" id="ARBA00004141"/>
    </source>
</evidence>
<evidence type="ECO:0000256" key="10">
    <source>
        <dbReference type="ARBA" id="ARBA00023201"/>
    </source>
</evidence>
<comment type="subcellular location">
    <subcellularLocation>
        <location evidence="1">Membrane</location>
        <topology evidence="1">Multi-pass membrane protein</topology>
    </subcellularLocation>
</comment>
<keyword evidence="9 13" id="KW-0472">Membrane</keyword>
<keyword evidence="15" id="KW-1185">Reference proteome</keyword>
<evidence type="ECO:0000256" key="3">
    <source>
        <dbReference type="ARBA" id="ARBA00022448"/>
    </source>
</evidence>
<evidence type="ECO:0000256" key="5">
    <source>
        <dbReference type="ARBA" id="ARBA00022692"/>
    </source>
</evidence>
<dbReference type="OrthoDB" id="6421136at2759"/>
<comment type="similarity">
    <text evidence="2 12">Belongs to the amiloride-sensitive sodium channel (TC 1.A.6) family.</text>
</comment>
<dbReference type="GO" id="GO:0015280">
    <property type="term" value="F:ligand-gated sodium channel activity"/>
    <property type="evidence" value="ECO:0007669"/>
    <property type="project" value="TreeGrafter"/>
</dbReference>
<evidence type="ECO:0000256" key="12">
    <source>
        <dbReference type="RuleBase" id="RU000679"/>
    </source>
</evidence>
<reference evidence="14" key="1">
    <citation type="submission" date="2020-08" db="EMBL/GenBank/DDBJ databases">
        <title>Multicomponent nature underlies the extraordinary mechanical properties of spider dragline silk.</title>
        <authorList>
            <person name="Kono N."/>
            <person name="Nakamura H."/>
            <person name="Mori M."/>
            <person name="Yoshida Y."/>
            <person name="Ohtoshi R."/>
            <person name="Malay A.D."/>
            <person name="Moran D.A.P."/>
            <person name="Tomita M."/>
            <person name="Numata K."/>
            <person name="Arakawa K."/>
        </authorList>
    </citation>
    <scope>NUCLEOTIDE SEQUENCE</scope>
</reference>
<evidence type="ECO:0000256" key="7">
    <source>
        <dbReference type="ARBA" id="ARBA00023053"/>
    </source>
</evidence>
<dbReference type="PANTHER" id="PTHR11690:SF248">
    <property type="entry name" value="PICKPOCKET 17, ISOFORM A"/>
    <property type="match status" value="1"/>
</dbReference>
<keyword evidence="3 12" id="KW-0813">Transport</keyword>
<evidence type="ECO:0000256" key="11">
    <source>
        <dbReference type="ARBA" id="ARBA00023303"/>
    </source>
</evidence>
<dbReference type="PANTHER" id="PTHR11690">
    <property type="entry name" value="AMILORIDE-SENSITIVE SODIUM CHANNEL-RELATED"/>
    <property type="match status" value="1"/>
</dbReference>
<evidence type="ECO:0000256" key="8">
    <source>
        <dbReference type="ARBA" id="ARBA00023065"/>
    </source>
</evidence>
<keyword evidence="11 12" id="KW-0407">Ion channel</keyword>
<proteinExistence type="inferred from homology"/>
<evidence type="ECO:0000256" key="6">
    <source>
        <dbReference type="ARBA" id="ARBA00022989"/>
    </source>
</evidence>
<keyword evidence="10 12" id="KW-0739">Sodium transport</keyword>
<dbReference type="Gene3D" id="2.60.470.10">
    <property type="entry name" value="Acid-sensing ion channels like domains"/>
    <property type="match status" value="1"/>
</dbReference>
<comment type="caution">
    <text evidence="14">The sequence shown here is derived from an EMBL/GenBank/DDBJ whole genome shotgun (WGS) entry which is preliminary data.</text>
</comment>
<gene>
    <name evidence="14" type="primary">asic-2</name>
    <name evidence="14" type="ORF">TNIN_227771</name>
</gene>
<feature type="transmembrane region" description="Helical" evidence="13">
    <location>
        <begin position="21"/>
        <end position="39"/>
    </location>
</feature>
<keyword evidence="8 12" id="KW-0406">Ion transport</keyword>
<dbReference type="PRINTS" id="PR01078">
    <property type="entry name" value="AMINACHANNEL"/>
</dbReference>
<evidence type="ECO:0000256" key="4">
    <source>
        <dbReference type="ARBA" id="ARBA00022461"/>
    </source>
</evidence>
<organism evidence="14 15">
    <name type="scientific">Trichonephila inaurata madagascariensis</name>
    <dbReference type="NCBI Taxonomy" id="2747483"/>
    <lineage>
        <taxon>Eukaryota</taxon>
        <taxon>Metazoa</taxon>
        <taxon>Ecdysozoa</taxon>
        <taxon>Arthropoda</taxon>
        <taxon>Chelicerata</taxon>
        <taxon>Arachnida</taxon>
        <taxon>Araneae</taxon>
        <taxon>Araneomorphae</taxon>
        <taxon>Entelegynae</taxon>
        <taxon>Araneoidea</taxon>
        <taxon>Nephilidae</taxon>
        <taxon>Trichonephila</taxon>
        <taxon>Trichonephila inaurata</taxon>
    </lineage>
</organism>
<dbReference type="Proteomes" id="UP000886998">
    <property type="component" value="Unassembled WGS sequence"/>
</dbReference>
<sequence>MSSSIHAVSHIKSSTATISKLFWSLVLIVGIIGSCYKGYKFFYLYFLYPTVFTLSITHEQSLKFPAVSICNLNRLKILMEVGSPPDGLENEGTPLLFSERQNLFHCKNGQNVSWTEKIKAERDILIEYFEMKETARFEGGHHPSDFMTKCFFNGRFCPQNRITHFQNIRYGNCITFNGRNKEMEPLTISDIGYNTGLILELDLETLFYQEYSKTAGARVIIHDPHETPAPEDHGFNVSPGYEVSVSLQQSVIVRLPAPFRDRCVDYLTRQGSSVTNQKDCVRICIQTEIFLKCGCIDQTLNVMNDMNPCNLLNDTQMCCLDETLKEMAAYGPTCDCPQPCESISYNEVLSTAVWPSKALFSKDSYIFNYYRNEKLRLNIFFSNLETSVFKQKPKFEGFELINYLGCELGLWLGLSLLSVFEIVEKTSLIVKCKAL</sequence>
<dbReference type="Gene3D" id="1.10.287.770">
    <property type="entry name" value="YojJ-like"/>
    <property type="match status" value="1"/>
</dbReference>
<accession>A0A8X7C0J9</accession>
<evidence type="ECO:0000313" key="14">
    <source>
        <dbReference type="EMBL" id="GFY49803.1"/>
    </source>
</evidence>
<protein>
    <submittedName>
        <fullName evidence="14">Uncharacterized protein</fullName>
    </submittedName>
</protein>
<evidence type="ECO:0000256" key="9">
    <source>
        <dbReference type="ARBA" id="ARBA00023136"/>
    </source>
</evidence>
<keyword evidence="6 13" id="KW-1133">Transmembrane helix</keyword>
<dbReference type="AlphaFoldDB" id="A0A8X7C0J9"/>
<dbReference type="GO" id="GO:0005886">
    <property type="term" value="C:plasma membrane"/>
    <property type="evidence" value="ECO:0007669"/>
    <property type="project" value="TreeGrafter"/>
</dbReference>
<evidence type="ECO:0000313" key="15">
    <source>
        <dbReference type="Proteomes" id="UP000886998"/>
    </source>
</evidence>
<name>A0A8X7C0J9_9ARAC</name>
<dbReference type="Pfam" id="PF00858">
    <property type="entry name" value="ASC"/>
    <property type="match status" value="1"/>
</dbReference>